<evidence type="ECO:0000313" key="1">
    <source>
        <dbReference type="EMBL" id="CAB4219142.1"/>
    </source>
</evidence>
<gene>
    <name evidence="1" type="ORF">UFOVP1604_225</name>
</gene>
<dbReference type="EMBL" id="LR797474">
    <property type="protein sequence ID" value="CAB4219142.1"/>
    <property type="molecule type" value="Genomic_DNA"/>
</dbReference>
<proteinExistence type="predicted"/>
<protein>
    <submittedName>
        <fullName evidence="1">Uncharacterized protein</fullName>
    </submittedName>
</protein>
<accession>A0A6J5SUB5</accession>
<organism evidence="1">
    <name type="scientific">uncultured Caudovirales phage</name>
    <dbReference type="NCBI Taxonomy" id="2100421"/>
    <lineage>
        <taxon>Viruses</taxon>
        <taxon>Duplodnaviria</taxon>
        <taxon>Heunggongvirae</taxon>
        <taxon>Uroviricota</taxon>
        <taxon>Caudoviricetes</taxon>
        <taxon>Peduoviridae</taxon>
        <taxon>Maltschvirus</taxon>
        <taxon>Maltschvirus maltsch</taxon>
    </lineage>
</organism>
<sequence>MKDIIDLGNLVFNQLVKAHGELEESRTLFLYGITVGSDWQVLGSVKVVIIDQTGVSINFEDQVITDVNGQWKQIITNRQGVKAAAELSKIKSNTKQFKDGETYEFWQNEGPWREINF</sequence>
<name>A0A6J5SUB5_9CAUD</name>
<reference evidence="1" key="1">
    <citation type="submission" date="2020-05" db="EMBL/GenBank/DDBJ databases">
        <authorList>
            <person name="Chiriac C."/>
            <person name="Salcher M."/>
            <person name="Ghai R."/>
            <person name="Kavagutti S V."/>
        </authorList>
    </citation>
    <scope>NUCLEOTIDE SEQUENCE</scope>
</reference>